<dbReference type="InterPro" id="IPR016181">
    <property type="entry name" value="Acyl_CoA_acyltransferase"/>
</dbReference>
<dbReference type="KEGG" id="char:105906655"/>
<dbReference type="SUPFAM" id="SSF55729">
    <property type="entry name" value="Acyl-CoA N-acyltransferases (Nat)"/>
    <property type="match status" value="1"/>
</dbReference>
<evidence type="ECO:0000256" key="2">
    <source>
        <dbReference type="ARBA" id="ARBA00022679"/>
    </source>
</evidence>
<name>A0A6P3W629_CLUHA</name>
<evidence type="ECO:0000313" key="6">
    <source>
        <dbReference type="RefSeq" id="XP_012690294.2"/>
    </source>
</evidence>
<evidence type="ECO:0000259" key="4">
    <source>
        <dbReference type="PROSITE" id="PS51186"/>
    </source>
</evidence>
<feature type="domain" description="N-acetyltransferase" evidence="4">
    <location>
        <begin position="3"/>
        <end position="167"/>
    </location>
</feature>
<dbReference type="Proteomes" id="UP000515152">
    <property type="component" value="Chromosome 8"/>
</dbReference>
<proteinExistence type="inferred from homology"/>
<dbReference type="RefSeq" id="XP_012690294.2">
    <property type="nucleotide sequence ID" value="XM_012834840.2"/>
</dbReference>
<keyword evidence="2" id="KW-0808">Transferase</keyword>
<reference evidence="6" key="1">
    <citation type="submission" date="2025-08" db="UniProtKB">
        <authorList>
            <consortium name="RefSeq"/>
        </authorList>
    </citation>
    <scope>IDENTIFICATION</scope>
</reference>
<dbReference type="OrthoDB" id="7305308at2759"/>
<evidence type="ECO:0000256" key="3">
    <source>
        <dbReference type="ARBA" id="ARBA00023315"/>
    </source>
</evidence>
<dbReference type="PROSITE" id="PS51186">
    <property type="entry name" value="GNAT"/>
    <property type="match status" value="1"/>
</dbReference>
<dbReference type="Gene3D" id="3.40.630.30">
    <property type="match status" value="1"/>
</dbReference>
<dbReference type="Pfam" id="PF00583">
    <property type="entry name" value="Acetyltransf_1"/>
    <property type="match status" value="1"/>
</dbReference>
<dbReference type="AlphaFoldDB" id="A0A6P3W629"/>
<dbReference type="GeneID" id="105906655"/>
<evidence type="ECO:0000256" key="1">
    <source>
        <dbReference type="ARBA" id="ARBA00008694"/>
    </source>
</evidence>
<dbReference type="PANTHER" id="PTHR10545:SF51">
    <property type="entry name" value="THIALYSINE N-EPSILON-ACETYLTRANSFERASE"/>
    <property type="match status" value="1"/>
</dbReference>
<evidence type="ECO:0000313" key="5">
    <source>
        <dbReference type="Proteomes" id="UP000515152"/>
    </source>
</evidence>
<keyword evidence="3" id="KW-0012">Acyltransferase</keyword>
<dbReference type="InterPro" id="IPR000182">
    <property type="entry name" value="GNAT_dom"/>
</dbReference>
<organism evidence="5 6">
    <name type="scientific">Clupea harengus</name>
    <name type="common">Atlantic herring</name>
    <dbReference type="NCBI Taxonomy" id="7950"/>
    <lineage>
        <taxon>Eukaryota</taxon>
        <taxon>Metazoa</taxon>
        <taxon>Chordata</taxon>
        <taxon>Craniata</taxon>
        <taxon>Vertebrata</taxon>
        <taxon>Euteleostomi</taxon>
        <taxon>Actinopterygii</taxon>
        <taxon>Neopterygii</taxon>
        <taxon>Teleostei</taxon>
        <taxon>Clupei</taxon>
        <taxon>Clupeiformes</taxon>
        <taxon>Clupeoidei</taxon>
        <taxon>Clupeidae</taxon>
        <taxon>Clupea</taxon>
    </lineage>
</organism>
<gene>
    <name evidence="6" type="primary">LOC105906655</name>
</gene>
<dbReference type="PANTHER" id="PTHR10545">
    <property type="entry name" value="DIAMINE N-ACETYLTRANSFERASE"/>
    <property type="match status" value="1"/>
</dbReference>
<keyword evidence="5" id="KW-1185">Reference proteome</keyword>
<comment type="similarity">
    <text evidence="1">Belongs to the acetyltransferase family.</text>
</comment>
<protein>
    <submittedName>
        <fullName evidence="6">Thialysine N-epsilon-acetyltransferase-like</fullName>
    </submittedName>
</protein>
<dbReference type="GO" id="GO:0008080">
    <property type="term" value="F:N-acetyltransferase activity"/>
    <property type="evidence" value="ECO:0007669"/>
    <property type="project" value="TreeGrafter"/>
</dbReference>
<dbReference type="CDD" id="cd04301">
    <property type="entry name" value="NAT_SF"/>
    <property type="match status" value="1"/>
</dbReference>
<sequence length="169" mass="18943">MDFSIRPPKPEDLKDVFRMVTELSLLGKSPELEISSEELGQDLFCETPFLQCLIAEVPEHCKTHKGQTAVAYTLFTNAYCTWNGRAVHLGDFYVMPECRGKGVGKALLSTVAKVGKEQHCAIMLTEMRENTPLIDFYIAKGAEDLKVTERRHFLCFDGDAVDKLAQEAP</sequence>
<accession>A0A6P3W629</accession>
<dbReference type="InterPro" id="IPR051016">
    <property type="entry name" value="Diverse_Substrate_AcTransf"/>
</dbReference>
<dbReference type="FunFam" id="3.40.630.30:FF:000064">
    <property type="entry name" value="GNAT family acetyltransferase"/>
    <property type="match status" value="1"/>
</dbReference>